<proteinExistence type="predicted"/>
<dbReference type="Proteomes" id="UP000297429">
    <property type="component" value="Unassembled WGS sequence"/>
</dbReference>
<keyword evidence="5" id="KW-1185">Reference proteome</keyword>
<dbReference type="AlphaFoldDB" id="A0A497XXG4"/>
<reference evidence="2 4" key="1">
    <citation type="submission" date="2018-10" db="EMBL/GenBank/DDBJ databases">
        <title>Genomic Encyclopedia of Archaeal and Bacterial Type Strains, Phase II (KMG-II): from individual species to whole genera.</title>
        <authorList>
            <person name="Goeker M."/>
        </authorList>
    </citation>
    <scope>NUCLEOTIDE SEQUENCE [LARGE SCALE GENOMIC DNA]</scope>
    <source>
        <strain evidence="2 4">DSM 19624</strain>
    </source>
</reference>
<evidence type="ECO:0000313" key="4">
    <source>
        <dbReference type="Proteomes" id="UP000273898"/>
    </source>
</evidence>
<dbReference type="Proteomes" id="UP000273898">
    <property type="component" value="Unassembled WGS sequence"/>
</dbReference>
<evidence type="ECO:0000256" key="1">
    <source>
        <dbReference type="SAM" id="MobiDB-lite"/>
    </source>
</evidence>
<comment type="caution">
    <text evidence="2">The sequence shown here is derived from an EMBL/GenBank/DDBJ whole genome shotgun (WGS) entry which is preliminary data.</text>
</comment>
<gene>
    <name evidence="2" type="ORF">BCL90_4829</name>
    <name evidence="3" type="ORF">E3V97_21895</name>
</gene>
<dbReference type="EMBL" id="RCCK01000015">
    <property type="protein sequence ID" value="RLJ72002.1"/>
    <property type="molecule type" value="Genomic_DNA"/>
</dbReference>
<evidence type="ECO:0000313" key="3">
    <source>
        <dbReference type="EMBL" id="TFB28776.1"/>
    </source>
</evidence>
<protein>
    <submittedName>
        <fullName evidence="2">Uncharacterized protein</fullName>
    </submittedName>
</protein>
<feature type="region of interest" description="Disordered" evidence="1">
    <location>
        <begin position="383"/>
        <end position="404"/>
    </location>
</feature>
<sequence>MGLTIPQTVINREKTIQKELKQKNIASVKNQKMSLTKDRAGSSVTQSIRSCETAITFDFYYQFSGYPWNEWDVKKYSDQIANYFRSNVFSYMKYGMYLDYEMPMYGYKNDMVFYNITDNDQLGNMIRIALEHAANATKEYYNLLESDASYYYYDVLYSTCGVSGGGGGGTPGTPTPTITTEELQGAIPVVNNTPKIQDIKKYTKCFADGKAATYKMTIFVDQPVKGEGDWYNIILPTGGVVTNNPYNIPTGIIFSTINGNNFDVGHSFVTFEKNNSDGTSVKQTLGFYPSESSLAGRGTMVDNSGHAADVSYTINVTAQQFNKGLEKVEYDFANRDYVLTNAFLNEYNCTDAAISWMNAAGAKFTDSTTGLFRNTPGSFGQILGSLPGANKTSSPGTVGKGPCN</sequence>
<organism evidence="2 4">
    <name type="scientific">Pedobacter alluvionis</name>
    <dbReference type="NCBI Taxonomy" id="475253"/>
    <lineage>
        <taxon>Bacteria</taxon>
        <taxon>Pseudomonadati</taxon>
        <taxon>Bacteroidota</taxon>
        <taxon>Sphingobacteriia</taxon>
        <taxon>Sphingobacteriales</taxon>
        <taxon>Sphingobacteriaceae</taxon>
        <taxon>Pedobacter</taxon>
    </lineage>
</organism>
<dbReference type="EMBL" id="SOPX01000005">
    <property type="protein sequence ID" value="TFB28776.1"/>
    <property type="molecule type" value="Genomic_DNA"/>
</dbReference>
<reference evidence="3 5" key="2">
    <citation type="submission" date="2019-03" db="EMBL/GenBank/DDBJ databases">
        <authorList>
            <person name="He R.-H."/>
        </authorList>
    </citation>
    <scope>NUCLEOTIDE SEQUENCE [LARGE SCALE GENOMIC DNA]</scope>
    <source>
        <strain evidence="3 5">DSM 19624</strain>
    </source>
</reference>
<name>A0A497XXG4_9SPHI</name>
<accession>A0A497XXG4</accession>
<evidence type="ECO:0000313" key="2">
    <source>
        <dbReference type="EMBL" id="RLJ72002.1"/>
    </source>
</evidence>
<evidence type="ECO:0000313" key="5">
    <source>
        <dbReference type="Proteomes" id="UP000297429"/>
    </source>
</evidence>
<dbReference type="OrthoDB" id="949994at2"/>
<dbReference type="RefSeq" id="WP_121287662.1">
    <property type="nucleotide sequence ID" value="NZ_RCCK01000015.1"/>
</dbReference>